<dbReference type="InterPro" id="IPR036390">
    <property type="entry name" value="WH_DNA-bd_sf"/>
</dbReference>
<dbReference type="PRINTS" id="PR00039">
    <property type="entry name" value="HTHLYSR"/>
</dbReference>
<dbReference type="InterPro" id="IPR000847">
    <property type="entry name" value="LysR_HTH_N"/>
</dbReference>
<evidence type="ECO:0000313" key="6">
    <source>
        <dbReference type="EMBL" id="GKS80561.1"/>
    </source>
</evidence>
<comment type="similarity">
    <text evidence="1">Belongs to the LysR transcriptional regulatory family.</text>
</comment>
<dbReference type="PANTHER" id="PTHR30126">
    <property type="entry name" value="HTH-TYPE TRANSCRIPTIONAL REGULATOR"/>
    <property type="match status" value="1"/>
</dbReference>
<dbReference type="PANTHER" id="PTHR30126:SF40">
    <property type="entry name" value="HTH-TYPE TRANSCRIPTIONAL REGULATOR GLTR"/>
    <property type="match status" value="1"/>
</dbReference>
<evidence type="ECO:0000256" key="4">
    <source>
        <dbReference type="ARBA" id="ARBA00023163"/>
    </source>
</evidence>
<sequence>MTIQQLYYLVAIADEGLISKAAYKLKISQSGLSQAIARIEQQLGLTIFTRTHTGIVVTTSGEAVIDQARQVLRSYHDLNFKIEQLKTQQRDVFRLAVSDEISRPFVDALLEVQDQYPEFKVQLVQTNPTLAVRGVRKLQYDAAFLTYCPASRSLLGGLDVHDCLSGAPQFYTMQQHYLQEAGQPVSIEVLLEQEFVLYDDDQLMADLDRFQKKYGRLNISLVTDNLQVIYEFLQKFRAVTFLRDFQLRNSLYQDKRAEFLPLPVADLKFGSSRYAWVTQPENQLSPIEEQLMQGIVAHFHDN</sequence>
<dbReference type="RefSeq" id="WP_244054231.1">
    <property type="nucleotide sequence ID" value="NZ_BQXH01000002.1"/>
</dbReference>
<dbReference type="Proteomes" id="UP001055149">
    <property type="component" value="Unassembled WGS sequence"/>
</dbReference>
<reference evidence="6" key="1">
    <citation type="journal article" date="2022" name="Int. J. Syst. Evol. Microbiol.">
        <title>A novel species of lactic acid bacteria, Ligilactobacillus pabuli sp. nov., isolated from alfalfa silage.</title>
        <authorList>
            <person name="Tohno M."/>
            <person name="Tanizawa Y."/>
            <person name="Sawada H."/>
            <person name="Sakamoto M."/>
            <person name="Ohkuma M."/>
            <person name="Kobayashi H."/>
        </authorList>
    </citation>
    <scope>NUCLEOTIDE SEQUENCE</scope>
    <source>
        <strain evidence="6">AF129</strain>
    </source>
</reference>
<dbReference type="PROSITE" id="PS50931">
    <property type="entry name" value="HTH_LYSR"/>
    <property type="match status" value="1"/>
</dbReference>
<organism evidence="6 7">
    <name type="scientific">Ligilactobacillus pabuli</name>
    <dbReference type="NCBI Taxonomy" id="2886039"/>
    <lineage>
        <taxon>Bacteria</taxon>
        <taxon>Bacillati</taxon>
        <taxon>Bacillota</taxon>
        <taxon>Bacilli</taxon>
        <taxon>Lactobacillales</taxon>
        <taxon>Lactobacillaceae</taxon>
        <taxon>Ligilactobacillus</taxon>
    </lineage>
</organism>
<keyword evidence="4" id="KW-0804">Transcription</keyword>
<evidence type="ECO:0000259" key="5">
    <source>
        <dbReference type="PROSITE" id="PS50931"/>
    </source>
</evidence>
<name>A0ABQ5JIM1_9LACO</name>
<evidence type="ECO:0000256" key="1">
    <source>
        <dbReference type="ARBA" id="ARBA00009437"/>
    </source>
</evidence>
<evidence type="ECO:0000256" key="2">
    <source>
        <dbReference type="ARBA" id="ARBA00023015"/>
    </source>
</evidence>
<dbReference type="InterPro" id="IPR036388">
    <property type="entry name" value="WH-like_DNA-bd_sf"/>
</dbReference>
<gene>
    <name evidence="6" type="ORF">LPAF129_02460</name>
</gene>
<dbReference type="SUPFAM" id="SSF53850">
    <property type="entry name" value="Periplasmic binding protein-like II"/>
    <property type="match status" value="1"/>
</dbReference>
<dbReference type="Pfam" id="PF00126">
    <property type="entry name" value="HTH_1"/>
    <property type="match status" value="1"/>
</dbReference>
<keyword evidence="2" id="KW-0805">Transcription regulation</keyword>
<dbReference type="SUPFAM" id="SSF46785">
    <property type="entry name" value="Winged helix' DNA-binding domain"/>
    <property type="match status" value="1"/>
</dbReference>
<dbReference type="EMBL" id="BQXH01000002">
    <property type="protein sequence ID" value="GKS80561.1"/>
    <property type="molecule type" value="Genomic_DNA"/>
</dbReference>
<dbReference type="Gene3D" id="1.10.10.10">
    <property type="entry name" value="Winged helix-like DNA-binding domain superfamily/Winged helix DNA-binding domain"/>
    <property type="match status" value="1"/>
</dbReference>
<dbReference type="InterPro" id="IPR005119">
    <property type="entry name" value="LysR_subst-bd"/>
</dbReference>
<protein>
    <submittedName>
        <fullName evidence="6">LysR family transcriptional regulator</fullName>
    </submittedName>
</protein>
<dbReference type="Gene3D" id="3.40.190.10">
    <property type="entry name" value="Periplasmic binding protein-like II"/>
    <property type="match status" value="2"/>
</dbReference>
<evidence type="ECO:0000256" key="3">
    <source>
        <dbReference type="ARBA" id="ARBA00023125"/>
    </source>
</evidence>
<keyword evidence="3" id="KW-0238">DNA-binding</keyword>
<proteinExistence type="inferred from homology"/>
<accession>A0ABQ5JIM1</accession>
<dbReference type="Pfam" id="PF03466">
    <property type="entry name" value="LysR_substrate"/>
    <property type="match status" value="1"/>
</dbReference>
<keyword evidence="7" id="KW-1185">Reference proteome</keyword>
<comment type="caution">
    <text evidence="6">The sequence shown here is derived from an EMBL/GenBank/DDBJ whole genome shotgun (WGS) entry which is preliminary data.</text>
</comment>
<evidence type="ECO:0000313" key="7">
    <source>
        <dbReference type="Proteomes" id="UP001055149"/>
    </source>
</evidence>
<feature type="domain" description="HTH lysR-type" evidence="5">
    <location>
        <begin position="1"/>
        <end position="58"/>
    </location>
</feature>